<reference evidence="5 6" key="1">
    <citation type="submission" date="2019-02" db="EMBL/GenBank/DDBJ databases">
        <title>Genomic Encyclopedia of Type Strains, Phase IV (KMG-IV): sequencing the most valuable type-strain genomes for metagenomic binning, comparative biology and taxonomic classification.</title>
        <authorList>
            <person name="Goeker M."/>
        </authorList>
    </citation>
    <scope>NUCLEOTIDE SEQUENCE [LARGE SCALE GENOMIC DNA]</scope>
    <source>
        <strain evidence="5 6">DSM 45622</strain>
    </source>
</reference>
<feature type="binding site" evidence="2">
    <location>
        <position position="30"/>
    </location>
    <ligand>
        <name>substrate</name>
    </ligand>
</feature>
<evidence type="ECO:0000313" key="5">
    <source>
        <dbReference type="EMBL" id="RZS89531.1"/>
    </source>
</evidence>
<evidence type="ECO:0000256" key="2">
    <source>
        <dbReference type="PIRSR" id="PIRSR017388-2"/>
    </source>
</evidence>
<evidence type="ECO:0000256" key="1">
    <source>
        <dbReference type="PIRSR" id="PIRSR017388-1"/>
    </source>
</evidence>
<gene>
    <name evidence="5" type="ORF">EV189_1298</name>
</gene>
<dbReference type="SUPFAM" id="SSF53474">
    <property type="entry name" value="alpha/beta-Hydrolases"/>
    <property type="match status" value="1"/>
</dbReference>
<evidence type="ECO:0000259" key="4">
    <source>
        <dbReference type="Pfam" id="PF12146"/>
    </source>
</evidence>
<evidence type="ECO:0000256" key="3">
    <source>
        <dbReference type="PIRSR" id="PIRSR017388-3"/>
    </source>
</evidence>
<dbReference type="PANTHER" id="PTHR43798:SF33">
    <property type="entry name" value="HYDROLASE, PUTATIVE (AFU_ORTHOLOGUE AFUA_2G14860)-RELATED"/>
    <property type="match status" value="1"/>
</dbReference>
<dbReference type="Proteomes" id="UP000293638">
    <property type="component" value="Unassembled WGS sequence"/>
</dbReference>
<sequence>MRVRADAAAFSSDGHPSAAGRVGVLLCHGFTGSPQSLRPWAEHLAGEGLAVRLPRLPGHGTSWREMALTSWEDWYAVLERALLDLRGQCDRVVVAGLSMGGTLALRLAETHAVDGLVLVNPSVLSTNRLLPLVPVLQHVVPSVASIASDVAAPGVTETAYDRVPVRSVAALRRLWALTRQDLPLVTAPLLVFRSAVDHVVEPVNTDVVLAGVSSTQVEVHVLERSFHVATLDHDAPRIFARSAEFARGLALEEALP</sequence>
<evidence type="ECO:0000313" key="6">
    <source>
        <dbReference type="Proteomes" id="UP000293638"/>
    </source>
</evidence>
<dbReference type="EMBL" id="SGXD01000002">
    <property type="protein sequence ID" value="RZS89531.1"/>
    <property type="molecule type" value="Genomic_DNA"/>
</dbReference>
<feature type="active site" description="Charge relay system" evidence="1">
    <location>
        <position position="227"/>
    </location>
</feature>
<dbReference type="Gene3D" id="3.40.50.1820">
    <property type="entry name" value="alpha/beta hydrolase"/>
    <property type="match status" value="1"/>
</dbReference>
<organism evidence="5 6">
    <name type="scientific">Motilibacter rhizosphaerae</name>
    <dbReference type="NCBI Taxonomy" id="598652"/>
    <lineage>
        <taxon>Bacteria</taxon>
        <taxon>Bacillati</taxon>
        <taxon>Actinomycetota</taxon>
        <taxon>Actinomycetes</taxon>
        <taxon>Motilibacterales</taxon>
        <taxon>Motilibacteraceae</taxon>
        <taxon>Motilibacter</taxon>
    </lineage>
</organism>
<dbReference type="InterPro" id="IPR050266">
    <property type="entry name" value="AB_hydrolase_sf"/>
</dbReference>
<accession>A0A4Q7NR70</accession>
<dbReference type="PIRSF" id="PIRSF017388">
    <property type="entry name" value="Esterase_lipase"/>
    <property type="match status" value="1"/>
</dbReference>
<dbReference type="AlphaFoldDB" id="A0A4Q7NR70"/>
<comment type="caution">
    <text evidence="5">The sequence shown here is derived from an EMBL/GenBank/DDBJ whole genome shotgun (WGS) entry which is preliminary data.</text>
</comment>
<feature type="binding site" evidence="2">
    <location>
        <position position="99"/>
    </location>
    <ligand>
        <name>substrate</name>
    </ligand>
</feature>
<protein>
    <submittedName>
        <fullName evidence="5">Carboxylesterase</fullName>
    </submittedName>
</protein>
<name>A0A4Q7NR70_9ACTN</name>
<dbReference type="Pfam" id="PF12146">
    <property type="entry name" value="Hydrolase_4"/>
    <property type="match status" value="1"/>
</dbReference>
<feature type="domain" description="Serine aminopeptidase S33" evidence="4">
    <location>
        <begin position="24"/>
        <end position="232"/>
    </location>
</feature>
<dbReference type="GO" id="GO:0016020">
    <property type="term" value="C:membrane"/>
    <property type="evidence" value="ECO:0007669"/>
    <property type="project" value="TreeGrafter"/>
</dbReference>
<keyword evidence="6" id="KW-1185">Reference proteome</keyword>
<dbReference type="InterPro" id="IPR022742">
    <property type="entry name" value="Hydrolase_4"/>
</dbReference>
<dbReference type="GO" id="GO:0052689">
    <property type="term" value="F:carboxylic ester hydrolase activity"/>
    <property type="evidence" value="ECO:0007669"/>
    <property type="project" value="InterPro"/>
</dbReference>
<proteinExistence type="predicted"/>
<dbReference type="PANTHER" id="PTHR43798">
    <property type="entry name" value="MONOACYLGLYCEROL LIPASE"/>
    <property type="match status" value="1"/>
</dbReference>
<dbReference type="InterPro" id="IPR029058">
    <property type="entry name" value="AB_hydrolase_fold"/>
</dbReference>
<feature type="active site" description="Nucleophile" evidence="1">
    <location>
        <position position="98"/>
    </location>
</feature>
<dbReference type="OrthoDB" id="9786110at2"/>
<dbReference type="InterPro" id="IPR012354">
    <property type="entry name" value="Esterase_lipase"/>
</dbReference>
<feature type="active site" description="Charge relay system" evidence="1">
    <location>
        <position position="197"/>
    </location>
</feature>
<dbReference type="RefSeq" id="WP_130492130.1">
    <property type="nucleotide sequence ID" value="NZ_SGXD01000002.1"/>
</dbReference>
<feature type="site" description="Important for substrate specificity" evidence="3">
    <location>
        <position position="146"/>
    </location>
</feature>